<gene>
    <name evidence="1" type="primary">tlp_3</name>
    <name evidence="1" type="ORF">SDC9_78179</name>
</gene>
<dbReference type="InterPro" id="IPR017524">
    <property type="entry name" value="SASP_thioredoxin-like"/>
</dbReference>
<dbReference type="AlphaFoldDB" id="A0A644YYT0"/>
<sequence>MKNNPDDRSDNVDKIQKNIDTTIRNMELGEELISKSSNPRMRQNLIEKNERRRQALRGMRHEIKDEADFQTKNKDK</sequence>
<dbReference type="Pfam" id="PF19824">
    <property type="entry name" value="Tlp"/>
    <property type="match status" value="1"/>
</dbReference>
<proteinExistence type="inferred from homology"/>
<comment type="caution">
    <text evidence="1">The sequence shown here is derived from an EMBL/GenBank/DDBJ whole genome shotgun (WGS) entry which is preliminary data.</text>
</comment>
<name>A0A644YYT0_9ZZZZ</name>
<dbReference type="EMBL" id="VSSQ01006126">
    <property type="protein sequence ID" value="MPM31623.1"/>
    <property type="molecule type" value="Genomic_DNA"/>
</dbReference>
<dbReference type="HAMAP" id="MF_01506">
    <property type="entry name" value="Tlp"/>
    <property type="match status" value="1"/>
</dbReference>
<protein>
    <submittedName>
        <fullName evidence="1">Small, acid-soluble spore protein Tlp</fullName>
    </submittedName>
</protein>
<dbReference type="NCBIfam" id="TIGR03090">
    <property type="entry name" value="SASP_tlp"/>
    <property type="match status" value="1"/>
</dbReference>
<accession>A0A644YYT0</accession>
<reference evidence="1" key="1">
    <citation type="submission" date="2019-08" db="EMBL/GenBank/DDBJ databases">
        <authorList>
            <person name="Kucharzyk K."/>
            <person name="Murdoch R.W."/>
            <person name="Higgins S."/>
            <person name="Loffler F."/>
        </authorList>
    </citation>
    <scope>NUCLEOTIDE SEQUENCE</scope>
</reference>
<organism evidence="1">
    <name type="scientific">bioreactor metagenome</name>
    <dbReference type="NCBI Taxonomy" id="1076179"/>
    <lineage>
        <taxon>unclassified sequences</taxon>
        <taxon>metagenomes</taxon>
        <taxon>ecological metagenomes</taxon>
    </lineage>
</organism>
<evidence type="ECO:0000313" key="1">
    <source>
        <dbReference type="EMBL" id="MPM31623.1"/>
    </source>
</evidence>